<accession>A0A9P4U0X4</accession>
<dbReference type="Pfam" id="PF00004">
    <property type="entry name" value="AAA"/>
    <property type="match status" value="1"/>
</dbReference>
<dbReference type="PANTHER" id="PTHR23389:SF21">
    <property type="entry name" value="ATPASE FAMILY AAA DOMAIN-CONTAINING PROTEIN 5"/>
    <property type="match status" value="1"/>
</dbReference>
<dbReference type="GO" id="GO:0005634">
    <property type="term" value="C:nucleus"/>
    <property type="evidence" value="ECO:0007669"/>
    <property type="project" value="TreeGrafter"/>
</dbReference>
<dbReference type="PANTHER" id="PTHR23389">
    <property type="entry name" value="CHROMOSOME TRANSMISSION FIDELITY FACTOR 18"/>
    <property type="match status" value="1"/>
</dbReference>
<dbReference type="EMBL" id="MU007026">
    <property type="protein sequence ID" value="KAF2432398.1"/>
    <property type="molecule type" value="Genomic_DNA"/>
</dbReference>
<protein>
    <recommendedName>
        <fullName evidence="2">AAA+ ATPase domain-containing protein</fullName>
    </recommendedName>
</protein>
<gene>
    <name evidence="3" type="ORF">EJ08DRAFT_131641</name>
</gene>
<keyword evidence="4" id="KW-1185">Reference proteome</keyword>
<dbReference type="GO" id="GO:0005524">
    <property type="term" value="F:ATP binding"/>
    <property type="evidence" value="ECO:0007669"/>
    <property type="project" value="InterPro"/>
</dbReference>
<name>A0A9P4U0X4_9PEZI</name>
<evidence type="ECO:0000256" key="1">
    <source>
        <dbReference type="SAM" id="MobiDB-lite"/>
    </source>
</evidence>
<feature type="region of interest" description="Disordered" evidence="1">
    <location>
        <begin position="1219"/>
        <end position="1245"/>
    </location>
</feature>
<dbReference type="SMART" id="SM00382">
    <property type="entry name" value="AAA"/>
    <property type="match status" value="1"/>
</dbReference>
<proteinExistence type="predicted"/>
<feature type="domain" description="AAA+ ATPase" evidence="2">
    <location>
        <begin position="697"/>
        <end position="895"/>
    </location>
</feature>
<evidence type="ECO:0000313" key="4">
    <source>
        <dbReference type="Proteomes" id="UP000800235"/>
    </source>
</evidence>
<dbReference type="SUPFAM" id="SSF52540">
    <property type="entry name" value="P-loop containing nucleoside triphosphate hydrolases"/>
    <property type="match status" value="1"/>
</dbReference>
<evidence type="ECO:0000313" key="3">
    <source>
        <dbReference type="EMBL" id="KAF2432398.1"/>
    </source>
</evidence>
<dbReference type="InterPro" id="IPR003959">
    <property type="entry name" value="ATPase_AAA_core"/>
</dbReference>
<reference evidence="3" key="1">
    <citation type="journal article" date="2020" name="Stud. Mycol.">
        <title>101 Dothideomycetes genomes: a test case for predicting lifestyles and emergence of pathogens.</title>
        <authorList>
            <person name="Haridas S."/>
            <person name="Albert R."/>
            <person name="Binder M."/>
            <person name="Bloem J."/>
            <person name="Labutti K."/>
            <person name="Salamov A."/>
            <person name="Andreopoulos B."/>
            <person name="Baker S."/>
            <person name="Barry K."/>
            <person name="Bills G."/>
            <person name="Bluhm B."/>
            <person name="Cannon C."/>
            <person name="Castanera R."/>
            <person name="Culley D."/>
            <person name="Daum C."/>
            <person name="Ezra D."/>
            <person name="Gonzalez J."/>
            <person name="Henrissat B."/>
            <person name="Kuo A."/>
            <person name="Liang C."/>
            <person name="Lipzen A."/>
            <person name="Lutzoni F."/>
            <person name="Magnuson J."/>
            <person name="Mondo S."/>
            <person name="Nolan M."/>
            <person name="Ohm R."/>
            <person name="Pangilinan J."/>
            <person name="Park H.-J."/>
            <person name="Ramirez L."/>
            <person name="Alfaro M."/>
            <person name="Sun H."/>
            <person name="Tritt A."/>
            <person name="Yoshinaga Y."/>
            <person name="Zwiers L.-H."/>
            <person name="Turgeon B."/>
            <person name="Goodwin S."/>
            <person name="Spatafora J."/>
            <person name="Crous P."/>
            <person name="Grigoriev I."/>
        </authorList>
    </citation>
    <scope>NUCLEOTIDE SEQUENCE</scope>
    <source>
        <strain evidence="3">CBS 130266</strain>
    </source>
</reference>
<feature type="region of interest" description="Disordered" evidence="1">
    <location>
        <begin position="666"/>
        <end position="693"/>
    </location>
</feature>
<dbReference type="GO" id="GO:0003677">
    <property type="term" value="F:DNA binding"/>
    <property type="evidence" value="ECO:0007669"/>
    <property type="project" value="TreeGrafter"/>
</dbReference>
<comment type="caution">
    <text evidence="3">The sequence shown here is derived from an EMBL/GenBank/DDBJ whole genome shotgun (WGS) entry which is preliminary data.</text>
</comment>
<dbReference type="CDD" id="cd00009">
    <property type="entry name" value="AAA"/>
    <property type="match status" value="1"/>
</dbReference>
<dbReference type="InterPro" id="IPR027417">
    <property type="entry name" value="P-loop_NTPase"/>
</dbReference>
<feature type="region of interest" description="Disordered" evidence="1">
    <location>
        <begin position="540"/>
        <end position="559"/>
    </location>
</feature>
<dbReference type="Gene3D" id="3.40.50.300">
    <property type="entry name" value="P-loop containing nucleotide triphosphate hydrolases"/>
    <property type="match status" value="1"/>
</dbReference>
<sequence length="1289" mass="142033">MASAAVRSAAMSIEGKEVVHPFFLKAKAINTSPIVEGPQPEPQATLAIEDAQAESQPPEPRTSKENGAKRRKRRSGSMAPKQATLDRFSRKRSTTPVEEPAVAGELTGVIYSPRGSIRHEEVRPDEEIDYWRRHKRQKTVTPEPTAEQVVPEQSGLQVEEALQAPVAEVTPSWEDQLRAEAERVAPNGIEDSTTEHVRAEMDDGAPVAPELPATNGAEEQPEATGDELQPEAPERQEPDLSLSCDGAADKPDQASKPAKMLQLKNGRLASPPKLKSAPPLIESEPEKKTRGKRNKKKEDDKAITVIKYPDTSPDWNKFGSRIGSILDGSERFTQPGLKTAVKLRVSPRKPAGPPKSTHPFFMGRAALKAATEPEAKQTSPKKVAEKVEIRMPHSPRKMTGTPGKLRAEAEAHRATMATLNPPSFGRVFGSSFQPRTKYHGMKEAPFPWQGAVHTRGEVGTKCTKQPEQNSPLNLVAHRKLKHTLITVNDSENLVRQCSRGLYVAHTTDVLRKPSKVITSGPGIQGEVAKQLVTRFKADKIDSSDSEGPSMRRKASKVAPHPALQRMYDGIETELTPFDKYECETQAWTQKYAPQSAAEVLQPGKEAVILRDWLRSTTITAVDTGNRPIEKALSKLKPEKRKKRKRAEEMDDFIADSDDELAAAGELTGLDDEDSSVPRSPAKRSLVRGGGVETTSKSGNAILVSGPSGCGKTAAVYAVAKELGFEVFELNAGSRRSGKDVLDKIGDMTENHLVQQVSKALSENKTNDSGRHEAAKIVESGVPDSKQDSVTSFFNPAINKKKPTPKSTSTKAEKQETKPQPRQQQRQSLILLEEVDILFEEDKQFWVTVLTLASNSKRPIIMTCNDETRLPMHTLSLHAILRFTPPPVDLAVDYLLLMTAREGHLLQRKAVKSLYQSRRRDLRASIMDLGHWCQMGVGDSTGGFEWMLDRYPPGIDIDDQGRTMRVASRDTYLSGMGLISRDLECTADRVSFDRDEALLLEAADDWGLRPEDVLQPADVVDEVFVSVNTIPGNVDLLKMVIAKSECASAMDVSCSLGFRTGFEAPVDATLPDLTEKAKASYEVDIGLFHAEPPPDCSNFNKHLAIGTSLRAHRAHTTSNKPFDQDFSSQLLHAILNRVTSSTKPNTPIPRQTFSAAFDCLAESTTLSTQPFSSTYPLTASSFDREFSILALDLAPYIRIIASYDLQLEEQRLKLSSLLSAGGRGPKKVRTTRASRSAAEGGKRENTRRERWFGKEVNLRRIMETGGVGRGVLFLWRVFDWESGSFGDRHA</sequence>
<dbReference type="Proteomes" id="UP000800235">
    <property type="component" value="Unassembled WGS sequence"/>
</dbReference>
<feature type="region of interest" description="Disordered" evidence="1">
    <location>
        <begin position="179"/>
        <end position="302"/>
    </location>
</feature>
<feature type="region of interest" description="Disordered" evidence="1">
    <location>
        <begin position="33"/>
        <end position="104"/>
    </location>
</feature>
<dbReference type="OrthoDB" id="9996895at2759"/>
<dbReference type="InterPro" id="IPR003593">
    <property type="entry name" value="AAA+_ATPase"/>
</dbReference>
<feature type="region of interest" description="Disordered" evidence="1">
    <location>
        <begin position="777"/>
        <end position="824"/>
    </location>
</feature>
<dbReference type="GO" id="GO:0016887">
    <property type="term" value="F:ATP hydrolysis activity"/>
    <property type="evidence" value="ECO:0007669"/>
    <property type="project" value="InterPro"/>
</dbReference>
<feature type="compositionally biased region" description="Acidic residues" evidence="1">
    <location>
        <begin position="219"/>
        <end position="229"/>
    </location>
</feature>
<evidence type="ECO:0000259" key="2">
    <source>
        <dbReference type="SMART" id="SM00382"/>
    </source>
</evidence>
<organism evidence="3 4">
    <name type="scientific">Tothia fuscella</name>
    <dbReference type="NCBI Taxonomy" id="1048955"/>
    <lineage>
        <taxon>Eukaryota</taxon>
        <taxon>Fungi</taxon>
        <taxon>Dikarya</taxon>
        <taxon>Ascomycota</taxon>
        <taxon>Pezizomycotina</taxon>
        <taxon>Dothideomycetes</taxon>
        <taxon>Pleosporomycetidae</taxon>
        <taxon>Venturiales</taxon>
        <taxon>Cylindrosympodiaceae</taxon>
        <taxon>Tothia</taxon>
    </lineage>
</organism>